<dbReference type="Pfam" id="PF02915">
    <property type="entry name" value="Rubrerythrin"/>
    <property type="match status" value="1"/>
</dbReference>
<evidence type="ECO:0000259" key="7">
    <source>
        <dbReference type="PROSITE" id="PS50905"/>
    </source>
</evidence>
<dbReference type="EMBL" id="LJUJ01000002">
    <property type="protein sequence ID" value="KPK64549.1"/>
    <property type="molecule type" value="Genomic_DNA"/>
</dbReference>
<evidence type="ECO:0000256" key="2">
    <source>
        <dbReference type="ARBA" id="ARBA00022448"/>
    </source>
</evidence>
<evidence type="ECO:0000256" key="1">
    <source>
        <dbReference type="ARBA" id="ARBA00001965"/>
    </source>
</evidence>
<dbReference type="InterPro" id="IPR048574">
    <property type="entry name" value="RUBY_RBDX"/>
</dbReference>
<protein>
    <submittedName>
        <fullName evidence="8">Rubrerythrin</fullName>
    </submittedName>
</protein>
<sequence>MGKSLKGTKTEKNLLAAFAGESQARNRYTYFASKARKQGYEQISAIFLETADNEKEHAKVFFKYLEGGDVEITAGYPAGVIGDTKANLEAAAAGEKMEWSTLYANFAKTAKEEGFVDVAKSFEQIAKVEKFHEGRYRKLISNIENGEVFKKKGSVKWHCRNCGYVFEGAEPPKECPACKHPQSFYEILAENY</sequence>
<dbReference type="PANTHER" id="PTHR43865">
    <property type="entry name" value="RUBRERYTHRIN-RELATED"/>
    <property type="match status" value="1"/>
</dbReference>
<dbReference type="CDD" id="cd01041">
    <property type="entry name" value="Rubrerythrin"/>
    <property type="match status" value="1"/>
</dbReference>
<dbReference type="InterPro" id="IPR052364">
    <property type="entry name" value="Rubrerythrin"/>
</dbReference>
<comment type="cofactor">
    <cofactor evidence="1">
        <name>Fe(3+)</name>
        <dbReference type="ChEBI" id="CHEBI:29034"/>
    </cofactor>
</comment>
<dbReference type="STRING" id="1703779.AMJ83_02270"/>
<dbReference type="Gene3D" id="1.20.1260.10">
    <property type="match status" value="1"/>
</dbReference>
<proteinExistence type="predicted"/>
<dbReference type="GO" id="GO:0016491">
    <property type="term" value="F:oxidoreductase activity"/>
    <property type="evidence" value="ECO:0007669"/>
    <property type="project" value="InterPro"/>
</dbReference>
<dbReference type="Gene3D" id="2.20.28.10">
    <property type="match status" value="1"/>
</dbReference>
<dbReference type="AlphaFoldDB" id="A0A0S8FV39"/>
<dbReference type="InterPro" id="IPR012347">
    <property type="entry name" value="Ferritin-like"/>
</dbReference>
<dbReference type="SUPFAM" id="SSF57802">
    <property type="entry name" value="Rubredoxin-like"/>
    <property type="match status" value="1"/>
</dbReference>
<dbReference type="NCBIfam" id="NF045767">
    <property type="entry name" value="RuberyRbr"/>
    <property type="match status" value="1"/>
</dbReference>
<dbReference type="InterPro" id="IPR024934">
    <property type="entry name" value="Rubredoxin-like_dom"/>
</dbReference>
<dbReference type="PROSITE" id="PS50905">
    <property type="entry name" value="FERRITIN_LIKE"/>
    <property type="match status" value="1"/>
</dbReference>
<reference evidence="8 9" key="1">
    <citation type="journal article" date="2015" name="Microbiome">
        <title>Genomic resolution of linkages in carbon, nitrogen, and sulfur cycling among widespread estuary sediment bacteria.</title>
        <authorList>
            <person name="Baker B.J."/>
            <person name="Lazar C.S."/>
            <person name="Teske A.P."/>
            <person name="Dick G.J."/>
        </authorList>
    </citation>
    <scope>NUCLEOTIDE SEQUENCE [LARGE SCALE GENOMIC DNA]</scope>
    <source>
        <strain evidence="8">SM23_42</strain>
    </source>
</reference>
<keyword evidence="4" id="KW-0249">Electron transport</keyword>
<organism evidence="8 9">
    <name type="scientific">candidate division WOR_3 bacterium SM23_42</name>
    <dbReference type="NCBI Taxonomy" id="1703779"/>
    <lineage>
        <taxon>Bacteria</taxon>
        <taxon>Bacteria division WOR-3</taxon>
    </lineage>
</organism>
<keyword evidence="2" id="KW-0813">Transport</keyword>
<dbReference type="SUPFAM" id="SSF47240">
    <property type="entry name" value="Ferritin-like"/>
    <property type="match status" value="1"/>
</dbReference>
<dbReference type="Proteomes" id="UP000051373">
    <property type="component" value="Unassembled WGS sequence"/>
</dbReference>
<dbReference type="PROSITE" id="PS50903">
    <property type="entry name" value="RUBREDOXIN_LIKE"/>
    <property type="match status" value="1"/>
</dbReference>
<keyword evidence="3" id="KW-0479">Metal-binding</keyword>
<evidence type="ECO:0000313" key="9">
    <source>
        <dbReference type="Proteomes" id="UP000051373"/>
    </source>
</evidence>
<dbReference type="InterPro" id="IPR003251">
    <property type="entry name" value="Rr_diiron-bd_dom"/>
</dbReference>
<comment type="caution">
    <text evidence="8">The sequence shown here is derived from an EMBL/GenBank/DDBJ whole genome shotgun (WGS) entry which is preliminary data.</text>
</comment>
<dbReference type="InterPro" id="IPR009078">
    <property type="entry name" value="Ferritin-like_SF"/>
</dbReference>
<dbReference type="PANTHER" id="PTHR43865:SF1">
    <property type="entry name" value="RUBRERYTHRIN-RELATED"/>
    <property type="match status" value="1"/>
</dbReference>
<evidence type="ECO:0000256" key="5">
    <source>
        <dbReference type="ARBA" id="ARBA00023004"/>
    </source>
</evidence>
<evidence type="ECO:0000256" key="3">
    <source>
        <dbReference type="ARBA" id="ARBA00022723"/>
    </source>
</evidence>
<gene>
    <name evidence="8" type="ORF">AMJ83_02270</name>
</gene>
<dbReference type="CDD" id="cd00729">
    <property type="entry name" value="rubredoxin_SM"/>
    <property type="match status" value="1"/>
</dbReference>
<keyword evidence="5" id="KW-0408">Iron</keyword>
<name>A0A0S8FV39_UNCW3</name>
<evidence type="ECO:0000259" key="6">
    <source>
        <dbReference type="PROSITE" id="PS50903"/>
    </source>
</evidence>
<feature type="domain" description="Ferritin-like diiron" evidence="7">
    <location>
        <begin position="4"/>
        <end position="147"/>
    </location>
</feature>
<dbReference type="PATRIC" id="fig|1703779.3.peg.2020"/>
<evidence type="ECO:0000313" key="8">
    <source>
        <dbReference type="EMBL" id="KPK64549.1"/>
    </source>
</evidence>
<accession>A0A0S8FV39</accession>
<dbReference type="GO" id="GO:0005506">
    <property type="term" value="F:iron ion binding"/>
    <property type="evidence" value="ECO:0007669"/>
    <property type="project" value="InterPro"/>
</dbReference>
<dbReference type="InterPro" id="IPR009040">
    <property type="entry name" value="Ferritin-like_diiron"/>
</dbReference>
<evidence type="ECO:0000256" key="4">
    <source>
        <dbReference type="ARBA" id="ARBA00022982"/>
    </source>
</evidence>
<dbReference type="Pfam" id="PF21349">
    <property type="entry name" value="RUBY_RBDX"/>
    <property type="match status" value="1"/>
</dbReference>
<feature type="domain" description="Rubredoxin-like" evidence="6">
    <location>
        <begin position="154"/>
        <end position="188"/>
    </location>
</feature>